<dbReference type="VEuPathDB" id="ToxoDB:EMH_0018030"/>
<organism evidence="1 2">
    <name type="scientific">Eimeria mitis</name>
    <dbReference type="NCBI Taxonomy" id="44415"/>
    <lineage>
        <taxon>Eukaryota</taxon>
        <taxon>Sar</taxon>
        <taxon>Alveolata</taxon>
        <taxon>Apicomplexa</taxon>
        <taxon>Conoidasida</taxon>
        <taxon>Coccidia</taxon>
        <taxon>Eucoccidiorida</taxon>
        <taxon>Eimeriorina</taxon>
        <taxon>Eimeriidae</taxon>
        <taxon>Eimeria</taxon>
    </lineage>
</organism>
<name>U6KAW7_9EIME</name>
<accession>U6KAW7</accession>
<evidence type="ECO:0000313" key="1">
    <source>
        <dbReference type="EMBL" id="CDJ33931.1"/>
    </source>
</evidence>
<evidence type="ECO:0000313" key="2">
    <source>
        <dbReference type="Proteomes" id="UP000030744"/>
    </source>
</evidence>
<protein>
    <submittedName>
        <fullName evidence="1">Uncharacterized protein</fullName>
    </submittedName>
</protein>
<keyword evidence="2" id="KW-1185">Reference proteome</keyword>
<dbReference type="EMBL" id="HG685838">
    <property type="protein sequence ID" value="CDJ33931.1"/>
    <property type="molecule type" value="Genomic_DNA"/>
</dbReference>
<sequence length="171" mass="18829">MSCAAFRFPLPGCQRLSRLFVSPAPVCGQYGSDAPVTFLDLDETLPDKRDLQPQQHIFMEVPACDTDDDCGETSLELIVRKEWLLLTVWIVGLSDVFLHVQLSGNGVRREDSNTDFRVAAVLASMSCAAFRFPLPGCQRLSRLFVPPAPVYGQYGSGAPVTFLTFDATLPK</sequence>
<dbReference type="RefSeq" id="XP_013356494.1">
    <property type="nucleotide sequence ID" value="XM_013501040.1"/>
</dbReference>
<dbReference type="AlphaFoldDB" id="U6KAW7"/>
<reference evidence="1" key="2">
    <citation type="submission" date="2013-10" db="EMBL/GenBank/DDBJ databases">
        <authorList>
            <person name="Aslett M."/>
        </authorList>
    </citation>
    <scope>NUCLEOTIDE SEQUENCE [LARGE SCALE GENOMIC DNA]</scope>
    <source>
        <strain evidence="1">Houghton</strain>
    </source>
</reference>
<reference evidence="1" key="1">
    <citation type="submission" date="2013-10" db="EMBL/GenBank/DDBJ databases">
        <title>Genomic analysis of the causative agents of coccidiosis in chickens.</title>
        <authorList>
            <person name="Reid A.J."/>
            <person name="Blake D."/>
            <person name="Billington K."/>
            <person name="Browne H."/>
            <person name="Dunn M."/>
            <person name="Hung S."/>
            <person name="Kawahara F."/>
            <person name="Miranda-Saavedra D."/>
            <person name="Mourier T."/>
            <person name="Nagra H."/>
            <person name="Otto T.D."/>
            <person name="Rawlings N."/>
            <person name="Sanchez A."/>
            <person name="Sanders M."/>
            <person name="Subramaniam C."/>
            <person name="Tay Y."/>
            <person name="Dear P."/>
            <person name="Doerig C."/>
            <person name="Gruber A."/>
            <person name="Parkinson J."/>
            <person name="Shirley M."/>
            <person name="Wan K.L."/>
            <person name="Berriman M."/>
            <person name="Tomley F."/>
            <person name="Pain A."/>
        </authorList>
    </citation>
    <scope>NUCLEOTIDE SEQUENCE [LARGE SCALE GENOMIC DNA]</scope>
    <source>
        <strain evidence="1">Houghton</strain>
    </source>
</reference>
<proteinExistence type="predicted"/>
<dbReference type="GeneID" id="25376736"/>
<gene>
    <name evidence="1" type="ORF">EMH_0018030</name>
</gene>
<dbReference type="Proteomes" id="UP000030744">
    <property type="component" value="Unassembled WGS sequence"/>
</dbReference>